<evidence type="ECO:0000259" key="6">
    <source>
        <dbReference type="Pfam" id="PF11569"/>
    </source>
</evidence>
<name>A0A2J8MKM0_PANTR</name>
<dbReference type="Pfam" id="PF11569">
    <property type="entry name" value="Homez"/>
    <property type="match status" value="1"/>
</dbReference>
<sequence length="127" mass="14355">VIAPGNRELLQDYYMTHKMLYEEDLQNLCDKTQMSSQQTEFDLINVKDWPVWETACHVEEPNPTLCCHMPFPCPAAGHLGELPESSQTAQSLPLPSACPPPSKQQARWGSHQFFLPQCRTFPLPSNG</sequence>
<dbReference type="AlphaFoldDB" id="A0A2J8MKM0"/>
<evidence type="ECO:0000256" key="5">
    <source>
        <dbReference type="SAM" id="MobiDB-lite"/>
    </source>
</evidence>
<evidence type="ECO:0000256" key="4">
    <source>
        <dbReference type="ARBA" id="ARBA00023163"/>
    </source>
</evidence>
<dbReference type="EMBL" id="NBAG03000253">
    <property type="protein sequence ID" value="PNI60054.1"/>
    <property type="molecule type" value="Genomic_DNA"/>
</dbReference>
<feature type="region of interest" description="Disordered" evidence="5">
    <location>
        <begin position="82"/>
        <end position="105"/>
    </location>
</feature>
<evidence type="ECO:0000256" key="1">
    <source>
        <dbReference type="ARBA" id="ARBA00022553"/>
    </source>
</evidence>
<evidence type="ECO:0000313" key="8">
    <source>
        <dbReference type="Proteomes" id="UP000236370"/>
    </source>
</evidence>
<gene>
    <name evidence="7" type="ORF">CK820_G0020099</name>
</gene>
<accession>A0A2J8MKM0</accession>
<feature type="domain" description="Homez homeobox" evidence="6">
    <location>
        <begin position="10"/>
        <end position="39"/>
    </location>
</feature>
<evidence type="ECO:0000256" key="2">
    <source>
        <dbReference type="ARBA" id="ARBA00022737"/>
    </source>
</evidence>
<keyword evidence="1" id="KW-0597">Phosphoprotein</keyword>
<comment type="caution">
    <text evidence="7">The sequence shown here is derived from an EMBL/GenBank/DDBJ whole genome shotgun (WGS) entry which is preliminary data.</text>
</comment>
<dbReference type="Gene3D" id="1.10.10.60">
    <property type="entry name" value="Homeodomain-like"/>
    <property type="match status" value="1"/>
</dbReference>
<protein>
    <submittedName>
        <fullName evidence="7">ZHX3 isoform 21</fullName>
    </submittedName>
</protein>
<proteinExistence type="predicted"/>
<keyword evidence="4" id="KW-0804">Transcription</keyword>
<dbReference type="Proteomes" id="UP000236370">
    <property type="component" value="Unassembled WGS sequence"/>
</dbReference>
<evidence type="ECO:0000256" key="3">
    <source>
        <dbReference type="ARBA" id="ARBA00023015"/>
    </source>
</evidence>
<dbReference type="InterPro" id="IPR024578">
    <property type="entry name" value="Homez_homeobox_dom"/>
</dbReference>
<keyword evidence="3" id="KW-0805">Transcription regulation</keyword>
<reference evidence="7 8" key="1">
    <citation type="submission" date="2017-12" db="EMBL/GenBank/DDBJ databases">
        <title>High-resolution comparative analysis of great ape genomes.</title>
        <authorList>
            <person name="Pollen A."/>
            <person name="Hastie A."/>
            <person name="Hormozdiari F."/>
            <person name="Dougherty M."/>
            <person name="Liu R."/>
            <person name="Chaisson M."/>
            <person name="Hoppe E."/>
            <person name="Hill C."/>
            <person name="Pang A."/>
            <person name="Hillier L."/>
            <person name="Baker C."/>
            <person name="Armstrong J."/>
            <person name="Shendure J."/>
            <person name="Paten B."/>
            <person name="Wilson R."/>
            <person name="Chao H."/>
            <person name="Schneider V."/>
            <person name="Ventura M."/>
            <person name="Kronenberg Z."/>
            <person name="Murali S."/>
            <person name="Gordon D."/>
            <person name="Cantsilieris S."/>
            <person name="Munson K."/>
            <person name="Nelson B."/>
            <person name="Raja A."/>
            <person name="Underwood J."/>
            <person name="Diekhans M."/>
            <person name="Fiddes I."/>
            <person name="Haussler D."/>
            <person name="Eichler E."/>
        </authorList>
    </citation>
    <scope>NUCLEOTIDE SEQUENCE [LARGE SCALE GENOMIC DNA]</scope>
    <source>
        <strain evidence="7">Yerkes chimp pedigree #C0471</strain>
    </source>
</reference>
<feature type="non-terminal residue" evidence="7">
    <location>
        <position position="1"/>
    </location>
</feature>
<organism evidence="7 8">
    <name type="scientific">Pan troglodytes</name>
    <name type="common">Chimpanzee</name>
    <dbReference type="NCBI Taxonomy" id="9598"/>
    <lineage>
        <taxon>Eukaryota</taxon>
        <taxon>Metazoa</taxon>
        <taxon>Chordata</taxon>
        <taxon>Craniata</taxon>
        <taxon>Vertebrata</taxon>
        <taxon>Euteleostomi</taxon>
        <taxon>Mammalia</taxon>
        <taxon>Eutheria</taxon>
        <taxon>Euarchontoglires</taxon>
        <taxon>Primates</taxon>
        <taxon>Haplorrhini</taxon>
        <taxon>Catarrhini</taxon>
        <taxon>Hominidae</taxon>
        <taxon>Pan</taxon>
    </lineage>
</organism>
<keyword evidence="2" id="KW-0677">Repeat</keyword>
<dbReference type="SMR" id="A0A2J8MKM0"/>
<evidence type="ECO:0000313" key="7">
    <source>
        <dbReference type="EMBL" id="PNI60054.1"/>
    </source>
</evidence>